<gene>
    <name evidence="1" type="ORF">EVAR_93108_1</name>
</gene>
<sequence>MLKKLRHCFDTFDRINSINITLGVHLAAGAGHKFKCPRRLICAVNTDGRRALYRIRDHIDTRRARRRYVPICISSLSQVRVEHEIEDLSDTTGRGGAASHVFASPYGNTGGGRPWRARLLRRRYNLAANYH</sequence>
<evidence type="ECO:0000313" key="2">
    <source>
        <dbReference type="Proteomes" id="UP000299102"/>
    </source>
</evidence>
<name>A0A4C1TF63_EUMVA</name>
<dbReference type="EMBL" id="BGZK01000055">
    <property type="protein sequence ID" value="GBP13143.1"/>
    <property type="molecule type" value="Genomic_DNA"/>
</dbReference>
<keyword evidence="2" id="KW-1185">Reference proteome</keyword>
<proteinExistence type="predicted"/>
<protein>
    <submittedName>
        <fullName evidence="1">Uncharacterized protein</fullName>
    </submittedName>
</protein>
<reference evidence="1 2" key="1">
    <citation type="journal article" date="2019" name="Commun. Biol.">
        <title>The bagworm genome reveals a unique fibroin gene that provides high tensile strength.</title>
        <authorList>
            <person name="Kono N."/>
            <person name="Nakamura H."/>
            <person name="Ohtoshi R."/>
            <person name="Tomita M."/>
            <person name="Numata K."/>
            <person name="Arakawa K."/>
        </authorList>
    </citation>
    <scope>NUCLEOTIDE SEQUENCE [LARGE SCALE GENOMIC DNA]</scope>
</reference>
<accession>A0A4C1TF63</accession>
<dbReference type="AlphaFoldDB" id="A0A4C1TF63"/>
<organism evidence="1 2">
    <name type="scientific">Eumeta variegata</name>
    <name type="common">Bagworm moth</name>
    <name type="synonym">Eumeta japonica</name>
    <dbReference type="NCBI Taxonomy" id="151549"/>
    <lineage>
        <taxon>Eukaryota</taxon>
        <taxon>Metazoa</taxon>
        <taxon>Ecdysozoa</taxon>
        <taxon>Arthropoda</taxon>
        <taxon>Hexapoda</taxon>
        <taxon>Insecta</taxon>
        <taxon>Pterygota</taxon>
        <taxon>Neoptera</taxon>
        <taxon>Endopterygota</taxon>
        <taxon>Lepidoptera</taxon>
        <taxon>Glossata</taxon>
        <taxon>Ditrysia</taxon>
        <taxon>Tineoidea</taxon>
        <taxon>Psychidae</taxon>
        <taxon>Oiketicinae</taxon>
        <taxon>Eumeta</taxon>
    </lineage>
</organism>
<dbReference type="Proteomes" id="UP000299102">
    <property type="component" value="Unassembled WGS sequence"/>
</dbReference>
<comment type="caution">
    <text evidence="1">The sequence shown here is derived from an EMBL/GenBank/DDBJ whole genome shotgun (WGS) entry which is preliminary data.</text>
</comment>
<evidence type="ECO:0000313" key="1">
    <source>
        <dbReference type="EMBL" id="GBP13143.1"/>
    </source>
</evidence>